<dbReference type="Gene3D" id="3.40.1170.20">
    <property type="entry name" value="tRNA intron endonuclease, N-terminal domain"/>
    <property type="match status" value="2"/>
</dbReference>
<dbReference type="InterPro" id="IPR036740">
    <property type="entry name" value="tRNA_intron_Endonuc_N_sf"/>
</dbReference>
<dbReference type="Gene3D" id="3.40.1350.10">
    <property type="match status" value="2"/>
</dbReference>
<name>A0A8T8LPX1_9EURY</name>
<dbReference type="InterPro" id="IPR011856">
    <property type="entry name" value="tRNA_endonuc-like_dom_sf"/>
</dbReference>
<dbReference type="EMBL" id="CP073695">
    <property type="protein sequence ID" value="QUO48754.1"/>
    <property type="molecule type" value="Genomic_DNA"/>
</dbReference>
<dbReference type="GeneID" id="64826921"/>
<evidence type="ECO:0000259" key="5">
    <source>
        <dbReference type="Pfam" id="PF01974"/>
    </source>
</evidence>
<dbReference type="AlphaFoldDB" id="A0A8T8LPX1"/>
<keyword evidence="8" id="KW-1185">Reference proteome</keyword>
<comment type="function">
    <text evidence="4">Endonuclease that removes tRNA introns. Cleaves pre-tRNA at the 5' and 3' splice sites to release the intron. The products are an intron and two tRNA half-molecules bearing 2',3' cyclic phosphate and 5'-OH termini. Recognizes a pseudosymmetric substrate in which 2 bulged loops of 3 bases are separated by a stem of 4 bp.</text>
</comment>
<dbReference type="GO" id="GO:0000213">
    <property type="term" value="F:tRNA-intron lyase activity"/>
    <property type="evidence" value="ECO:0007669"/>
    <property type="project" value="UniProtKB-UniRule"/>
</dbReference>
<feature type="domain" description="tRNA intron endonuclease N-terminal" evidence="6">
    <location>
        <begin position="5"/>
        <end position="71"/>
    </location>
</feature>
<feature type="active site" evidence="4">
    <location>
        <position position="308"/>
    </location>
</feature>
<dbReference type="PANTHER" id="PTHR21227:SF0">
    <property type="entry name" value="TRNA-SPLICING ENDONUCLEASE SUBUNIT SEN2"/>
    <property type="match status" value="1"/>
</dbReference>
<proteinExistence type="inferred from homology"/>
<dbReference type="InterPro" id="IPR036167">
    <property type="entry name" value="tRNA_intron_Endo_cat-like_sf"/>
</dbReference>
<dbReference type="KEGG" id="hss:J7656_05235"/>
<comment type="function">
    <text evidence="3">Endonuclease that removes tRNA introns. Cleaves pre-tRNA at the 5'- and 3'-splice sites to release the intron. The products are an intron and two tRNA half-molecules bearing 2',3' cyclic phosphate and 5'-OH termini. Recognizes a pseudosymmetric substrate in which 2 bulged loops of 3 bases are separated by a stem of 4 bp.</text>
</comment>
<gene>
    <name evidence="4 7" type="primary">endA</name>
    <name evidence="7" type="ORF">J7656_05235</name>
</gene>
<dbReference type="HAMAP" id="MF_01834">
    <property type="entry name" value="EndA_long"/>
    <property type="match status" value="1"/>
</dbReference>
<dbReference type="RefSeq" id="WP_211554314.1">
    <property type="nucleotide sequence ID" value="NZ_CP073695.1"/>
</dbReference>
<dbReference type="Pfam" id="PF01974">
    <property type="entry name" value="tRNA_int_endo"/>
    <property type="match status" value="1"/>
</dbReference>
<dbReference type="NCBIfam" id="TIGR00324">
    <property type="entry name" value="endA"/>
    <property type="match status" value="1"/>
</dbReference>
<evidence type="ECO:0000256" key="2">
    <source>
        <dbReference type="ARBA" id="ARBA00023239"/>
    </source>
</evidence>
<comment type="catalytic activity">
    <reaction evidence="4">
        <text>pretRNA = a 3'-half-tRNA molecule with a 5'-OH end + a 5'-half-tRNA molecule with a 2',3'-cyclic phosphate end + an intron with a 2',3'-cyclic phosphate and a 5'-hydroxyl terminus.</text>
        <dbReference type="EC" id="4.6.1.16"/>
    </reaction>
</comment>
<sequence length="387" mass="41618">MQPTGHLRGDAVRVGGDARQRFYDARGYGRPLDGNEIALSRVEAAHLLFRGDLSGITLSDDSDPVGFERFFVASAAAADRFAVRFLVYSDLRDRGFYLSPAREPWPGGDDAPSDAVDFVAYERGETPDTGNVKYPIQVVGERESVAAAELAGRTLAVVDEESDITYFAAEAGGIEGATDYEPPSDLTGVLLADRVVVWDAPEDLYERGFYGRPLTGRAADVEGALQLSLVEAASLAADGRLSLSASVEGERTEDADANAGDAAARVVARGRDVEGERFDRRLAVYKRLRAADAVPKTGFKFGADFRTYLDVETVDDLPHSEHLVRVVGPDHEFSPRELSLDVRLAGGVRKEMAFALTAVGGERSSDGAAGATLDADVEWLSVDRLTP</sequence>
<accession>A0A8T8LPX1</accession>
<evidence type="ECO:0000313" key="8">
    <source>
        <dbReference type="Proteomes" id="UP000679341"/>
    </source>
</evidence>
<feature type="domain" description="tRNA intron endonuclease catalytic" evidence="5">
    <location>
        <begin position="278"/>
        <end position="358"/>
    </location>
</feature>
<evidence type="ECO:0000256" key="4">
    <source>
        <dbReference type="HAMAP-Rule" id="MF_01834"/>
    </source>
</evidence>
<dbReference type="PANTHER" id="PTHR21227">
    <property type="entry name" value="TRNA-SPLICING ENDONUCLEASE SUBUNIT SEN2"/>
    <property type="match status" value="1"/>
</dbReference>
<reference evidence="7 8" key="1">
    <citation type="submission" date="2021-03" db="EMBL/GenBank/DDBJ databases">
        <title>Halorubrum sodomense MBLA0099, Whole genome shotgun sequencing.</title>
        <authorList>
            <person name="Seo M.-J."/>
            <person name="Cho E.-S."/>
            <person name="Hwang C.Y."/>
        </authorList>
    </citation>
    <scope>NUCLEOTIDE SEQUENCE [LARGE SCALE GENOMIC DNA]</scope>
    <source>
        <strain evidence="7 8">MBLA0099</strain>
    </source>
</reference>
<evidence type="ECO:0000256" key="3">
    <source>
        <dbReference type="ARBA" id="ARBA00024798"/>
    </source>
</evidence>
<dbReference type="NCBIfam" id="NF006794">
    <property type="entry name" value="PRK09300.1-1"/>
    <property type="match status" value="1"/>
</dbReference>
<feature type="active site" evidence="4">
    <location>
        <position position="319"/>
    </location>
</feature>
<dbReference type="CDD" id="cd22363">
    <property type="entry name" value="tRNA-intron_lyase_C"/>
    <property type="match status" value="2"/>
</dbReference>
<dbReference type="Proteomes" id="UP000679341">
    <property type="component" value="Chromosome"/>
</dbReference>
<dbReference type="Pfam" id="PF02778">
    <property type="entry name" value="tRNA_int_endo_N"/>
    <property type="match status" value="2"/>
</dbReference>
<dbReference type="OrthoDB" id="46045at2157"/>
<feature type="domain" description="tRNA intron endonuclease N-terminal" evidence="6">
    <location>
        <begin position="187"/>
        <end position="245"/>
    </location>
</feature>
<keyword evidence="2 4" id="KW-0456">Lyase</keyword>
<dbReference type="InterPro" id="IPR006677">
    <property type="entry name" value="tRNA_intron_Endonuc_cat-like"/>
</dbReference>
<organism evidence="7 8">
    <name type="scientific">Halorubrum ruber</name>
    <dbReference type="NCBI Taxonomy" id="2982524"/>
    <lineage>
        <taxon>Archaea</taxon>
        <taxon>Methanobacteriati</taxon>
        <taxon>Methanobacteriota</taxon>
        <taxon>Stenosarchaea group</taxon>
        <taxon>Halobacteria</taxon>
        <taxon>Halobacteriales</taxon>
        <taxon>Haloferacaceae</taxon>
        <taxon>Halorubrum</taxon>
    </lineage>
</organism>
<comment type="subunit">
    <text evidence="4">Homodimer.</text>
</comment>
<dbReference type="SUPFAM" id="SSF53032">
    <property type="entry name" value="tRNA-intron endonuclease catalytic domain-like"/>
    <property type="match status" value="2"/>
</dbReference>
<evidence type="ECO:0000313" key="7">
    <source>
        <dbReference type="EMBL" id="QUO48754.1"/>
    </source>
</evidence>
<dbReference type="InterPro" id="IPR006678">
    <property type="entry name" value="tRNA_intron_Endonuc_N"/>
</dbReference>
<dbReference type="GO" id="GO:0003676">
    <property type="term" value="F:nucleic acid binding"/>
    <property type="evidence" value="ECO:0007669"/>
    <property type="project" value="InterPro"/>
</dbReference>
<comment type="similarity">
    <text evidence="4">Belongs to the tRNA-intron endonuclease family. Archaeal long subfamily.</text>
</comment>
<dbReference type="GO" id="GO:0005737">
    <property type="term" value="C:cytoplasm"/>
    <property type="evidence" value="ECO:0007669"/>
    <property type="project" value="TreeGrafter"/>
</dbReference>
<dbReference type="InterPro" id="IPR023516">
    <property type="entry name" value="tRNA_splic_arch_long"/>
</dbReference>
<feature type="active site" evidence="4">
    <location>
        <position position="350"/>
    </location>
</feature>
<dbReference type="EC" id="4.6.1.16" evidence="4"/>
<evidence type="ECO:0000259" key="6">
    <source>
        <dbReference type="Pfam" id="PF02778"/>
    </source>
</evidence>
<dbReference type="SUPFAM" id="SSF55267">
    <property type="entry name" value="tRNA-intron endonuclease N-terminal domain-like"/>
    <property type="match status" value="2"/>
</dbReference>
<protein>
    <recommendedName>
        <fullName evidence="4">tRNA-splicing endonuclease</fullName>
        <ecNumber evidence="4">4.6.1.16</ecNumber>
    </recommendedName>
    <alternativeName>
        <fullName evidence="4">tRNA-intron endonuclease</fullName>
    </alternativeName>
</protein>
<dbReference type="InterPro" id="IPR006676">
    <property type="entry name" value="tRNA_splic"/>
</dbReference>
<dbReference type="GO" id="GO:0006388">
    <property type="term" value="P:tRNA splicing, via endonucleolytic cleavage and ligation"/>
    <property type="evidence" value="ECO:0007669"/>
    <property type="project" value="UniProtKB-UniRule"/>
</dbReference>
<keyword evidence="1 4" id="KW-0819">tRNA processing</keyword>
<evidence type="ECO:0000256" key="1">
    <source>
        <dbReference type="ARBA" id="ARBA00022694"/>
    </source>
</evidence>